<dbReference type="Gene3D" id="3.40.30.10">
    <property type="entry name" value="Glutaredoxin"/>
    <property type="match status" value="1"/>
</dbReference>
<proteinExistence type="inferred from homology"/>
<protein>
    <submittedName>
        <fullName evidence="2">Electron transporter SCO1/SenC</fullName>
    </submittedName>
</protein>
<dbReference type="RefSeq" id="WP_262460454.1">
    <property type="nucleotide sequence ID" value="NZ_ARXS01000011.1"/>
</dbReference>
<evidence type="ECO:0000313" key="2">
    <source>
        <dbReference type="EMBL" id="MCU5782878.1"/>
    </source>
</evidence>
<accession>A0ABT2QZC9</accession>
<dbReference type="EMBL" id="ARXS01000011">
    <property type="protein sequence ID" value="MCU5782878.1"/>
    <property type="molecule type" value="Genomic_DNA"/>
</dbReference>
<name>A0ABT2QZC9_9GAMM</name>
<dbReference type="InterPro" id="IPR003782">
    <property type="entry name" value="SCO1/SenC"/>
</dbReference>
<evidence type="ECO:0000313" key="3">
    <source>
        <dbReference type="Proteomes" id="UP001064106"/>
    </source>
</evidence>
<dbReference type="InterPro" id="IPR036249">
    <property type="entry name" value="Thioredoxin-like_sf"/>
</dbReference>
<dbReference type="SUPFAM" id="SSF52833">
    <property type="entry name" value="Thioredoxin-like"/>
    <property type="match status" value="1"/>
</dbReference>
<dbReference type="CDD" id="cd02968">
    <property type="entry name" value="SCO"/>
    <property type="match status" value="1"/>
</dbReference>
<organism evidence="2 3">
    <name type="scientific">Alloalcanivorax balearicus MACL04</name>
    <dbReference type="NCBI Taxonomy" id="1177182"/>
    <lineage>
        <taxon>Bacteria</taxon>
        <taxon>Pseudomonadati</taxon>
        <taxon>Pseudomonadota</taxon>
        <taxon>Gammaproteobacteria</taxon>
        <taxon>Oceanospirillales</taxon>
        <taxon>Alcanivoracaceae</taxon>
        <taxon>Alloalcanivorax</taxon>
    </lineage>
</organism>
<evidence type="ECO:0000256" key="1">
    <source>
        <dbReference type="ARBA" id="ARBA00010996"/>
    </source>
</evidence>
<gene>
    <name evidence="2" type="ORF">MA04_02178</name>
</gene>
<keyword evidence="3" id="KW-1185">Reference proteome</keyword>
<dbReference type="Pfam" id="PF02630">
    <property type="entry name" value="SCO1-SenC"/>
    <property type="match status" value="1"/>
</dbReference>
<comment type="similarity">
    <text evidence="1">Belongs to the SCO1/2 family.</text>
</comment>
<sequence length="220" mass="24783">MKANREENTQSRPAVSRPWDCLSVLLPLLVLTMLIPQAVRGEQSLPGDSVYALSATVQNEKGETLQWRDLRGQPRLVSMVYTRCRMSCPLIIHQGMSVQQRLLEEGSAVPRLLIISMDPDHDTPDVLTETMARYRLTPGRATFLRPRDHQERTIAALLDIRFRQRDDGGFDHTNAWLLLDADGRIVARTEKMAGAPDPAFVREVEAVTASHHSKAQGDHR</sequence>
<comment type="caution">
    <text evidence="2">The sequence shown here is derived from an EMBL/GenBank/DDBJ whole genome shotgun (WGS) entry which is preliminary data.</text>
</comment>
<dbReference type="Proteomes" id="UP001064106">
    <property type="component" value="Unassembled WGS sequence"/>
</dbReference>
<reference evidence="2" key="1">
    <citation type="submission" date="2012-09" db="EMBL/GenBank/DDBJ databases">
        <title>Genome Sequence of alkane-degrading Bacterium Alcanivorax balearicus MACL04.</title>
        <authorList>
            <person name="Lai Q."/>
            <person name="Shao Z."/>
        </authorList>
    </citation>
    <scope>NUCLEOTIDE SEQUENCE</scope>
    <source>
        <strain evidence="2">MACL04</strain>
    </source>
</reference>